<evidence type="ECO:0000259" key="2">
    <source>
        <dbReference type="PROSITE" id="PS51762"/>
    </source>
</evidence>
<gene>
    <name evidence="3" type="ORF">BDV95DRAFT_626589</name>
</gene>
<dbReference type="PROSITE" id="PS51762">
    <property type="entry name" value="GH16_2"/>
    <property type="match status" value="1"/>
</dbReference>
<feature type="chain" id="PRO_5028984774" evidence="1">
    <location>
        <begin position="20"/>
        <end position="347"/>
    </location>
</feature>
<reference evidence="3 4" key="1">
    <citation type="submission" date="2020-01" db="EMBL/GenBank/DDBJ databases">
        <authorList>
            <consortium name="DOE Joint Genome Institute"/>
            <person name="Haridas S."/>
            <person name="Albert R."/>
            <person name="Binder M."/>
            <person name="Bloem J."/>
            <person name="Labutti K."/>
            <person name="Salamov A."/>
            <person name="Andreopoulos B."/>
            <person name="Baker S.E."/>
            <person name="Barry K."/>
            <person name="Bills G."/>
            <person name="Bluhm B.H."/>
            <person name="Cannon C."/>
            <person name="Castanera R."/>
            <person name="Culley D.E."/>
            <person name="Daum C."/>
            <person name="Ezra D."/>
            <person name="Gonzalez J.B."/>
            <person name="Henrissat B."/>
            <person name="Kuo A."/>
            <person name="Liang C."/>
            <person name="Lipzen A."/>
            <person name="Lutzoni F."/>
            <person name="Magnuson J."/>
            <person name="Mondo S."/>
            <person name="Nolan M."/>
            <person name="Ohm R."/>
            <person name="Pangilinan J."/>
            <person name="Park H.-J.H."/>
            <person name="Ramirez L."/>
            <person name="Alfaro M."/>
            <person name="Sun H."/>
            <person name="Tritt A."/>
            <person name="Yoshinaga Y."/>
            <person name="Zwiers L.-H.L."/>
            <person name="Turgeon B.G."/>
            <person name="Goodwin S.B."/>
            <person name="Spatafora J.W."/>
            <person name="Crous P.W."/>
            <person name="Grigoriev I.V."/>
        </authorList>
    </citation>
    <scope>NUCLEOTIDE SEQUENCE [LARGE SCALE GENOMIC DNA]</scope>
    <source>
        <strain evidence="3 4">CBS 611.86</strain>
    </source>
</reference>
<comment type="caution">
    <text evidence="3">The sequence shown here is derived from an EMBL/GenBank/DDBJ whole genome shotgun (WGS) entry which is preliminary data.</text>
</comment>
<dbReference type="SUPFAM" id="SSF49899">
    <property type="entry name" value="Concanavalin A-like lectins/glucanases"/>
    <property type="match status" value="1"/>
</dbReference>
<dbReference type="InterPro" id="IPR013320">
    <property type="entry name" value="ConA-like_dom_sf"/>
</dbReference>
<evidence type="ECO:0000256" key="1">
    <source>
        <dbReference type="SAM" id="SignalP"/>
    </source>
</evidence>
<dbReference type="Gene3D" id="2.60.120.200">
    <property type="match status" value="1"/>
</dbReference>
<organism evidence="3 4">
    <name type="scientific">Massariosphaeria phaeospora</name>
    <dbReference type="NCBI Taxonomy" id="100035"/>
    <lineage>
        <taxon>Eukaryota</taxon>
        <taxon>Fungi</taxon>
        <taxon>Dikarya</taxon>
        <taxon>Ascomycota</taxon>
        <taxon>Pezizomycotina</taxon>
        <taxon>Dothideomycetes</taxon>
        <taxon>Pleosporomycetidae</taxon>
        <taxon>Pleosporales</taxon>
        <taxon>Pleosporales incertae sedis</taxon>
        <taxon>Massariosphaeria</taxon>
    </lineage>
</organism>
<dbReference type="InterPro" id="IPR000757">
    <property type="entry name" value="Beta-glucanase-like"/>
</dbReference>
<evidence type="ECO:0000313" key="4">
    <source>
        <dbReference type="Proteomes" id="UP000481861"/>
    </source>
</evidence>
<dbReference type="AlphaFoldDB" id="A0A7C8MA27"/>
<dbReference type="Pfam" id="PF26113">
    <property type="entry name" value="GH16_XgeA"/>
    <property type="match status" value="1"/>
</dbReference>
<dbReference type="Proteomes" id="UP000481861">
    <property type="component" value="Unassembled WGS sequence"/>
</dbReference>
<proteinExistence type="predicted"/>
<dbReference type="GO" id="GO:0004553">
    <property type="term" value="F:hydrolase activity, hydrolyzing O-glycosyl compounds"/>
    <property type="evidence" value="ECO:0007669"/>
    <property type="project" value="InterPro"/>
</dbReference>
<dbReference type="CDD" id="cd02181">
    <property type="entry name" value="GH16_fungal_Lam16A_glucanase"/>
    <property type="match status" value="1"/>
</dbReference>
<dbReference type="PANTHER" id="PTHR10963:SF24">
    <property type="entry name" value="GLYCOSIDASE C21B10.07-RELATED"/>
    <property type="match status" value="1"/>
</dbReference>
<keyword evidence="3" id="KW-0430">Lectin</keyword>
<accession>A0A7C8MA27</accession>
<protein>
    <submittedName>
        <fullName evidence="3">Concanavalin A-like lectin/glucanase domain-containing protein</fullName>
    </submittedName>
</protein>
<sequence>MSHLASTWGLLLLLPLVLSQQYELTQTYTAQNFFDEFRFYTGPDPTDGFVQYVPLETAAHNRLVGNESGLIYLGVDSTNVYPAGGPGRPSVRLESKSTFTEGLFVLDLTHIPTGCGIWPAFWTVGLGDWPVDGEIDIIENVNDAIHNNAALHAAGECGVSNATDQTGSWKSTDCNIEHDKNQGCGTEFSEPYNFGEGFNRNGGGVYAMEWTSSAINIWFFPSNAVPESISSPESFYSSHSHPDPSTFNRPSASFAGDCSSSFTDKFFNHTIVFDTTFCGGWAGGTFGNEGSQCQRSAYATSSESCVDFVGSNPEAFSEAYWAFKSLRVWQKYVQARAGNPISTSGDF</sequence>
<name>A0A7C8MA27_9PLEO</name>
<dbReference type="GO" id="GO:0009251">
    <property type="term" value="P:glucan catabolic process"/>
    <property type="evidence" value="ECO:0007669"/>
    <property type="project" value="TreeGrafter"/>
</dbReference>
<dbReference type="OrthoDB" id="192832at2759"/>
<feature type="domain" description="GH16" evidence="2">
    <location>
        <begin position="6"/>
        <end position="290"/>
    </location>
</feature>
<evidence type="ECO:0000313" key="3">
    <source>
        <dbReference type="EMBL" id="KAF2875040.1"/>
    </source>
</evidence>
<keyword evidence="1" id="KW-0732">Signal</keyword>
<dbReference type="EMBL" id="JAADJZ010000005">
    <property type="protein sequence ID" value="KAF2875040.1"/>
    <property type="molecule type" value="Genomic_DNA"/>
</dbReference>
<dbReference type="GO" id="GO:0030246">
    <property type="term" value="F:carbohydrate binding"/>
    <property type="evidence" value="ECO:0007669"/>
    <property type="project" value="UniProtKB-KW"/>
</dbReference>
<dbReference type="PANTHER" id="PTHR10963">
    <property type="entry name" value="GLYCOSYL HYDROLASE-RELATED"/>
    <property type="match status" value="1"/>
</dbReference>
<dbReference type="InterPro" id="IPR050546">
    <property type="entry name" value="Glycosyl_Hydrlase_16"/>
</dbReference>
<keyword evidence="4" id="KW-1185">Reference proteome</keyword>
<feature type="signal peptide" evidence="1">
    <location>
        <begin position="1"/>
        <end position="19"/>
    </location>
</feature>